<accession>A0ABP7RM78</accession>
<protein>
    <recommendedName>
        <fullName evidence="4">(2Fe-2S) ferredoxin domain-containing protein</fullName>
    </recommendedName>
</protein>
<dbReference type="Proteomes" id="UP001501627">
    <property type="component" value="Unassembled WGS sequence"/>
</dbReference>
<evidence type="ECO:0000313" key="3">
    <source>
        <dbReference type="Proteomes" id="UP001501627"/>
    </source>
</evidence>
<gene>
    <name evidence="2" type="ORF">GCM10022279_23970</name>
</gene>
<dbReference type="CDD" id="cd02980">
    <property type="entry name" value="TRX_Fd_family"/>
    <property type="match status" value="1"/>
</dbReference>
<dbReference type="EMBL" id="BAABBP010000023">
    <property type="protein sequence ID" value="GAA3999494.1"/>
    <property type="molecule type" value="Genomic_DNA"/>
</dbReference>
<sequence>MHVEAACVDRAGPGLPQALDACLRAAPRARLVVLQPVFVPVDPALLRWLHKVAQRWRHRQPQPETLPRIVFAPALGALDGLAPLLARSLAQAQDLPDVTQTQPKQWERDPRAWSEVPPLARHLLLCLGPRCTALGAAGLWAQLRARLQADPELKKTVMPLHTSCQYPCNLGPLAISYPDGHWFGHLDVQAIDVLVDAGLRPEGAALRGAPHGGETGRDQRRVNTRSHTPWPRRRPRFSNLVSGR</sequence>
<dbReference type="SUPFAM" id="SSF52833">
    <property type="entry name" value="Thioredoxin-like"/>
    <property type="match status" value="1"/>
</dbReference>
<evidence type="ECO:0000256" key="1">
    <source>
        <dbReference type="SAM" id="MobiDB-lite"/>
    </source>
</evidence>
<evidence type="ECO:0000313" key="2">
    <source>
        <dbReference type="EMBL" id="GAA3999494.1"/>
    </source>
</evidence>
<keyword evidence="3" id="KW-1185">Reference proteome</keyword>
<dbReference type="InterPro" id="IPR036249">
    <property type="entry name" value="Thioredoxin-like_sf"/>
</dbReference>
<organism evidence="2 3">
    <name type="scientific">Comamonas faecalis</name>
    <dbReference type="NCBI Taxonomy" id="1387849"/>
    <lineage>
        <taxon>Bacteria</taxon>
        <taxon>Pseudomonadati</taxon>
        <taxon>Pseudomonadota</taxon>
        <taxon>Betaproteobacteria</taxon>
        <taxon>Burkholderiales</taxon>
        <taxon>Comamonadaceae</taxon>
        <taxon>Comamonas</taxon>
    </lineage>
</organism>
<evidence type="ECO:0008006" key="4">
    <source>
        <dbReference type="Google" id="ProtNLM"/>
    </source>
</evidence>
<name>A0ABP7RM78_9BURK</name>
<feature type="region of interest" description="Disordered" evidence="1">
    <location>
        <begin position="205"/>
        <end position="244"/>
    </location>
</feature>
<dbReference type="Gene3D" id="3.40.30.10">
    <property type="entry name" value="Glutaredoxin"/>
    <property type="match status" value="1"/>
</dbReference>
<reference evidence="3" key="1">
    <citation type="journal article" date="2019" name="Int. J. Syst. Evol. Microbiol.">
        <title>The Global Catalogue of Microorganisms (GCM) 10K type strain sequencing project: providing services to taxonomists for standard genome sequencing and annotation.</title>
        <authorList>
            <consortium name="The Broad Institute Genomics Platform"/>
            <consortium name="The Broad Institute Genome Sequencing Center for Infectious Disease"/>
            <person name="Wu L."/>
            <person name="Ma J."/>
        </authorList>
    </citation>
    <scope>NUCLEOTIDE SEQUENCE [LARGE SCALE GENOMIC DNA]</scope>
    <source>
        <strain evidence="3">JCM 17561</strain>
    </source>
</reference>
<proteinExistence type="predicted"/>
<comment type="caution">
    <text evidence="2">The sequence shown here is derived from an EMBL/GenBank/DDBJ whole genome shotgun (WGS) entry which is preliminary data.</text>
</comment>